<keyword evidence="1" id="KW-1277">Toxin-antitoxin system</keyword>
<dbReference type="Pfam" id="PF05016">
    <property type="entry name" value="ParE_toxin"/>
    <property type="match status" value="1"/>
</dbReference>
<dbReference type="InterPro" id="IPR007712">
    <property type="entry name" value="RelE/ParE_toxin"/>
</dbReference>
<protein>
    <submittedName>
        <fullName evidence="2">Type II toxin-antitoxin system RelE/ParE family toxin</fullName>
    </submittedName>
</protein>
<dbReference type="EMBL" id="JAXCLA010000005">
    <property type="protein sequence ID" value="MDY0746034.1"/>
    <property type="molecule type" value="Genomic_DNA"/>
</dbReference>
<evidence type="ECO:0000256" key="1">
    <source>
        <dbReference type="ARBA" id="ARBA00022649"/>
    </source>
</evidence>
<evidence type="ECO:0000313" key="2">
    <source>
        <dbReference type="EMBL" id="MDY0746034.1"/>
    </source>
</evidence>
<proteinExistence type="predicted"/>
<reference evidence="2 3" key="1">
    <citation type="submission" date="2023-11" db="EMBL/GenBank/DDBJ databases">
        <title>Paucibacter sp. nov., isolated from fresh soil in Korea.</title>
        <authorList>
            <person name="Le N.T.T."/>
        </authorList>
    </citation>
    <scope>NUCLEOTIDE SEQUENCE [LARGE SCALE GENOMIC DNA]</scope>
    <source>
        <strain evidence="2 3">R3-3</strain>
    </source>
</reference>
<sequence length="104" mass="11749">MSYEVRLLPEAMEDLARLHDYLLERELARDGDLDYADEAVNAIQAGLSMLGRTPFSCRKCAGSAFLRELVIPFGRTGYVALFEIVSSTLVLVSAIRHQREDDYH</sequence>
<dbReference type="Gene3D" id="3.30.2310.20">
    <property type="entry name" value="RelE-like"/>
    <property type="match status" value="1"/>
</dbReference>
<dbReference type="RefSeq" id="WP_320423936.1">
    <property type="nucleotide sequence ID" value="NZ_JAXCLA010000005.1"/>
</dbReference>
<organism evidence="2 3">
    <name type="scientific">Roseateles agri</name>
    <dbReference type="NCBI Taxonomy" id="3098619"/>
    <lineage>
        <taxon>Bacteria</taxon>
        <taxon>Pseudomonadati</taxon>
        <taxon>Pseudomonadota</taxon>
        <taxon>Betaproteobacteria</taxon>
        <taxon>Burkholderiales</taxon>
        <taxon>Sphaerotilaceae</taxon>
        <taxon>Roseateles</taxon>
    </lineage>
</organism>
<dbReference type="InterPro" id="IPR035093">
    <property type="entry name" value="RelE/ParE_toxin_dom_sf"/>
</dbReference>
<evidence type="ECO:0000313" key="3">
    <source>
        <dbReference type="Proteomes" id="UP001285263"/>
    </source>
</evidence>
<gene>
    <name evidence="2" type="ORF">SNE35_16055</name>
</gene>
<accession>A0ABU5DIQ8</accession>
<name>A0ABU5DIQ8_9BURK</name>
<dbReference type="Proteomes" id="UP001285263">
    <property type="component" value="Unassembled WGS sequence"/>
</dbReference>
<keyword evidence="3" id="KW-1185">Reference proteome</keyword>
<comment type="caution">
    <text evidence="2">The sequence shown here is derived from an EMBL/GenBank/DDBJ whole genome shotgun (WGS) entry which is preliminary data.</text>
</comment>